<dbReference type="InterPro" id="IPR012338">
    <property type="entry name" value="Beta-lactam/transpept-like"/>
</dbReference>
<evidence type="ECO:0000256" key="2">
    <source>
        <dbReference type="SAM" id="Phobius"/>
    </source>
</evidence>
<evidence type="ECO:0000313" key="5">
    <source>
        <dbReference type="Proteomes" id="UP001596540"/>
    </source>
</evidence>
<feature type="transmembrane region" description="Helical" evidence="2">
    <location>
        <begin position="505"/>
        <end position="529"/>
    </location>
</feature>
<organism evidence="4 5">
    <name type="scientific">Marinactinospora rubrisoli</name>
    <dbReference type="NCBI Taxonomy" id="2715399"/>
    <lineage>
        <taxon>Bacteria</taxon>
        <taxon>Bacillati</taxon>
        <taxon>Actinomycetota</taxon>
        <taxon>Actinomycetes</taxon>
        <taxon>Streptosporangiales</taxon>
        <taxon>Nocardiopsidaceae</taxon>
        <taxon>Marinactinospora</taxon>
    </lineage>
</organism>
<dbReference type="EC" id="3.-.-.-" evidence="4"/>
<feature type="domain" description="Beta-lactamase-related" evidence="3">
    <location>
        <begin position="80"/>
        <end position="381"/>
    </location>
</feature>
<dbReference type="PANTHER" id="PTHR46825:SF9">
    <property type="entry name" value="BETA-LACTAMASE-RELATED DOMAIN-CONTAINING PROTEIN"/>
    <property type="match status" value="1"/>
</dbReference>
<feature type="region of interest" description="Disordered" evidence="1">
    <location>
        <begin position="1"/>
        <end position="28"/>
    </location>
</feature>
<feature type="transmembrane region" description="Helical" evidence="2">
    <location>
        <begin position="443"/>
        <end position="462"/>
    </location>
</feature>
<keyword evidence="5" id="KW-1185">Reference proteome</keyword>
<protein>
    <submittedName>
        <fullName evidence="4">Serine hydrolase domain-containing protein</fullName>
        <ecNumber evidence="4">3.-.-.-</ecNumber>
    </submittedName>
</protein>
<dbReference type="Proteomes" id="UP001596540">
    <property type="component" value="Unassembled WGS sequence"/>
</dbReference>
<feature type="transmembrane region" description="Helical" evidence="2">
    <location>
        <begin position="468"/>
        <end position="493"/>
    </location>
</feature>
<reference evidence="5" key="1">
    <citation type="journal article" date="2019" name="Int. J. Syst. Evol. Microbiol.">
        <title>The Global Catalogue of Microorganisms (GCM) 10K type strain sequencing project: providing services to taxonomists for standard genome sequencing and annotation.</title>
        <authorList>
            <consortium name="The Broad Institute Genomics Platform"/>
            <consortium name="The Broad Institute Genome Sequencing Center for Infectious Disease"/>
            <person name="Wu L."/>
            <person name="Ma J."/>
        </authorList>
    </citation>
    <scope>NUCLEOTIDE SEQUENCE [LARGE SCALE GENOMIC DNA]</scope>
    <source>
        <strain evidence="5">CGMCC 4.7382</strain>
    </source>
</reference>
<dbReference type="SUPFAM" id="SSF56601">
    <property type="entry name" value="beta-lactamase/transpeptidase-like"/>
    <property type="match status" value="1"/>
</dbReference>
<dbReference type="Gene3D" id="3.40.710.10">
    <property type="entry name" value="DD-peptidase/beta-lactamase superfamily"/>
    <property type="match status" value="1"/>
</dbReference>
<evidence type="ECO:0000256" key="1">
    <source>
        <dbReference type="SAM" id="MobiDB-lite"/>
    </source>
</evidence>
<dbReference type="RefSeq" id="WP_379871903.1">
    <property type="nucleotide sequence ID" value="NZ_JBHTBH010000007.1"/>
</dbReference>
<proteinExistence type="predicted"/>
<evidence type="ECO:0000259" key="3">
    <source>
        <dbReference type="Pfam" id="PF00144"/>
    </source>
</evidence>
<keyword evidence="2" id="KW-1133">Transmembrane helix</keyword>
<comment type="caution">
    <text evidence="4">The sequence shown here is derived from an EMBL/GenBank/DDBJ whole genome shotgun (WGS) entry which is preliminary data.</text>
</comment>
<feature type="transmembrane region" description="Helical" evidence="2">
    <location>
        <begin position="409"/>
        <end position="431"/>
    </location>
</feature>
<accession>A0ABW2KH25</accession>
<dbReference type="PANTHER" id="PTHR46825">
    <property type="entry name" value="D-ALANYL-D-ALANINE-CARBOXYPEPTIDASE/ENDOPEPTIDASE AMPH"/>
    <property type="match status" value="1"/>
</dbReference>
<evidence type="ECO:0000313" key="4">
    <source>
        <dbReference type="EMBL" id="MFC7329247.1"/>
    </source>
</evidence>
<name>A0ABW2KH25_9ACTN</name>
<keyword evidence="2" id="KW-0812">Transmembrane</keyword>
<sequence length="534" mass="55561">MTSPHLPGSPSFTRPAAPEAARRHRPPRAPVRVWGGALAVGAVVGVTASLLLPMGGSGPVEVEGDPALADAVTEALGGREAQVQGLSVTLVDGGTTSAVTAGTTDGTAPVTADTSFETGSVFKVITAMTLADLAENGEVELDRTLGEVFTDVDFATPDVADITLEELATHHSGLARMPMEGMWAAGVSGGLTLNDAYAWQPPVADSLAVAVPVTPGEWAYSNFGFAVLGEALARETGTPYPELVRDRVLDPLGMSDTVIIGADLDGPPPGAALPHWEAGARVEPWHTTSYAPAGIGTWTTAADLTRLARAVMDGSAPGMSAVRPTHDGPVPETRLGLAWMTTEFGDGVELLQHSGGTYGSSAFVAVQDDRAVVAVSNSFQVDASLIGARVMGAPDVPTVADGSTTMTPAMTLALTLPLVLLPPLLAVTLMLRRRTLVGQRPLDRLRIVSMPLGALAVLLVVLRTGGWVYTPIAVWGLALGLVVAALVVGVWYWPRVPAVRARVRWIRIPFFALSVVCSTGLAALMLWAFSVAYL</sequence>
<dbReference type="InterPro" id="IPR001466">
    <property type="entry name" value="Beta-lactam-related"/>
</dbReference>
<keyword evidence="2" id="KW-0472">Membrane</keyword>
<dbReference type="InterPro" id="IPR050491">
    <property type="entry name" value="AmpC-like"/>
</dbReference>
<keyword evidence="4" id="KW-0378">Hydrolase</keyword>
<dbReference type="Pfam" id="PF00144">
    <property type="entry name" value="Beta-lactamase"/>
    <property type="match status" value="1"/>
</dbReference>
<gene>
    <name evidence="4" type="ORF">ACFQRF_16045</name>
</gene>
<dbReference type="EMBL" id="JBHTBH010000007">
    <property type="protein sequence ID" value="MFC7329247.1"/>
    <property type="molecule type" value="Genomic_DNA"/>
</dbReference>
<dbReference type="GO" id="GO:0016787">
    <property type="term" value="F:hydrolase activity"/>
    <property type="evidence" value="ECO:0007669"/>
    <property type="project" value="UniProtKB-KW"/>
</dbReference>